<dbReference type="RefSeq" id="WP_084660676.1">
    <property type="nucleotide sequence ID" value="NZ_FWWY01000001.1"/>
</dbReference>
<dbReference type="Proteomes" id="UP000192660">
    <property type="component" value="Unassembled WGS sequence"/>
</dbReference>
<evidence type="ECO:0000313" key="2">
    <source>
        <dbReference type="Proteomes" id="UP000192660"/>
    </source>
</evidence>
<dbReference type="EMBL" id="FWWY01000001">
    <property type="protein sequence ID" value="SMC01914.1"/>
    <property type="molecule type" value="Genomic_DNA"/>
</dbReference>
<evidence type="ECO:0000313" key="1">
    <source>
        <dbReference type="EMBL" id="SMC01914.1"/>
    </source>
</evidence>
<organism evidence="1 2">
    <name type="scientific">Sulfobacillus thermosulfidooxidans (strain DSM 9293 / VKM B-1269 / AT-1)</name>
    <dbReference type="NCBI Taxonomy" id="929705"/>
    <lineage>
        <taxon>Bacteria</taxon>
        <taxon>Bacillati</taxon>
        <taxon>Bacillota</taxon>
        <taxon>Clostridia</taxon>
        <taxon>Eubacteriales</taxon>
        <taxon>Clostridiales Family XVII. Incertae Sedis</taxon>
        <taxon>Sulfobacillus</taxon>
    </lineage>
</organism>
<keyword evidence="2" id="KW-1185">Reference proteome</keyword>
<name>A0A1W1W6K5_SULTA</name>
<reference evidence="2" key="1">
    <citation type="submission" date="2017-04" db="EMBL/GenBank/DDBJ databases">
        <authorList>
            <person name="Varghese N."/>
            <person name="Submissions S."/>
        </authorList>
    </citation>
    <scope>NUCLEOTIDE SEQUENCE [LARGE SCALE GENOMIC DNA]</scope>
    <source>
        <strain evidence="2">DSM 9293</strain>
    </source>
</reference>
<accession>A0A1W1W6K5</accession>
<gene>
    <name evidence="1" type="ORF">SAMN00768000_0154</name>
</gene>
<proteinExistence type="predicted"/>
<sequence length="67" mass="7583">MHYRCALCGHVMREDEQAYAIVVSHNTTFPHASGQGEPIHAWDGVCGDCIDSLMDEWVSHRRSLRAE</sequence>
<dbReference type="AlphaFoldDB" id="A0A1W1W6K5"/>
<protein>
    <submittedName>
        <fullName evidence="1">Uncharacterized protein</fullName>
    </submittedName>
</protein>